<evidence type="ECO:0000256" key="4">
    <source>
        <dbReference type="ARBA" id="ARBA00011643"/>
    </source>
</evidence>
<accession>A0A341DBU1</accession>
<name>A0A341DBU1_NEOAA</name>
<dbReference type="Gene3D" id="3.90.226.10">
    <property type="entry name" value="2-enoyl-CoA Hydratase, Chain A, domain 1"/>
    <property type="match status" value="1"/>
</dbReference>
<dbReference type="InterPro" id="IPR001753">
    <property type="entry name" value="Enoyl-CoA_hydra/iso"/>
</dbReference>
<dbReference type="FunCoup" id="A0A341DBU1">
    <property type="interactions" value="1747"/>
</dbReference>
<organism evidence="15 16">
    <name type="scientific">Neophocaena asiaeorientalis asiaeorientalis</name>
    <name type="common">Yangtze finless porpoise</name>
    <name type="synonym">Neophocaena phocaenoides subsp. asiaeorientalis</name>
    <dbReference type="NCBI Taxonomy" id="1706337"/>
    <lineage>
        <taxon>Eukaryota</taxon>
        <taxon>Metazoa</taxon>
        <taxon>Chordata</taxon>
        <taxon>Craniata</taxon>
        <taxon>Vertebrata</taxon>
        <taxon>Euteleostomi</taxon>
        <taxon>Mammalia</taxon>
        <taxon>Eutheria</taxon>
        <taxon>Laurasiatheria</taxon>
        <taxon>Artiodactyla</taxon>
        <taxon>Whippomorpha</taxon>
        <taxon>Cetacea</taxon>
        <taxon>Odontoceti</taxon>
        <taxon>Phocoenidae</taxon>
        <taxon>Neophocaena</taxon>
    </lineage>
</organism>
<dbReference type="AlphaFoldDB" id="A0A341DBU1"/>
<evidence type="ECO:0000256" key="6">
    <source>
        <dbReference type="ARBA" id="ARBA00022990"/>
    </source>
</evidence>
<dbReference type="GO" id="GO:0051750">
    <property type="term" value="F:delta(3,5)-delta(2,4)-dienoyl-CoA isomerase activity"/>
    <property type="evidence" value="ECO:0007669"/>
    <property type="project" value="TreeGrafter"/>
</dbReference>
<dbReference type="InterPro" id="IPR029045">
    <property type="entry name" value="ClpP/crotonase-like_dom_sf"/>
</dbReference>
<evidence type="ECO:0000256" key="11">
    <source>
        <dbReference type="ARBA" id="ARBA00052809"/>
    </source>
</evidence>
<dbReference type="FunFam" id="3.90.226.10:FF:000024">
    <property type="entry name" value="Delta3,5-delta2,4-dienoyl-CoA isomerase"/>
    <property type="match status" value="1"/>
</dbReference>
<evidence type="ECO:0000313" key="16">
    <source>
        <dbReference type="RefSeq" id="XP_024624215.1"/>
    </source>
</evidence>
<dbReference type="InterPro" id="IPR014748">
    <property type="entry name" value="Enoyl-CoA_hydra_C"/>
</dbReference>
<dbReference type="InParanoid" id="A0A341DBU1"/>
<keyword evidence="5" id="KW-0276">Fatty acid metabolism</keyword>
<comment type="catalytic activity">
    <reaction evidence="11">
        <text>(3E,5Z,8Z,11Z,14Z)-eicosapentaenoyl-CoA = (2E,4E,8Z,11Z,14Z)-eicosapentaenoyl-CoA</text>
        <dbReference type="Rhea" id="RHEA:45224"/>
        <dbReference type="ChEBI" id="CHEBI:85090"/>
        <dbReference type="ChEBI" id="CHEBI:85091"/>
    </reaction>
</comment>
<comment type="function">
    <text evidence="12">Isomerization of 3-trans,5-cis-dienoyl-CoA to 2-trans,4-trans-dienoyl-CoA.</text>
</comment>
<gene>
    <name evidence="16" type="primary">ECH1</name>
</gene>
<dbReference type="KEGG" id="nasi:112415443"/>
<keyword evidence="7" id="KW-0443">Lipid metabolism</keyword>
<dbReference type="FunFam" id="1.10.12.10:FF:000004">
    <property type="entry name" value="Delta3,5-delta2,4-dienoyl-CoA isomerase"/>
    <property type="match status" value="1"/>
</dbReference>
<dbReference type="CDD" id="cd06558">
    <property type="entry name" value="crotonase-like"/>
    <property type="match status" value="1"/>
</dbReference>
<dbReference type="Pfam" id="PF00378">
    <property type="entry name" value="ECH_1"/>
    <property type="match status" value="1"/>
</dbReference>
<dbReference type="Proteomes" id="UP000252040">
    <property type="component" value="Unplaced"/>
</dbReference>
<reference evidence="16" key="1">
    <citation type="submission" date="2025-08" db="UniProtKB">
        <authorList>
            <consortium name="RefSeq"/>
        </authorList>
    </citation>
    <scope>IDENTIFICATION</scope>
    <source>
        <tissue evidence="16">Meat</tissue>
    </source>
</reference>
<dbReference type="CTD" id="1891"/>
<dbReference type="RefSeq" id="XP_024624215.1">
    <property type="nucleotide sequence ID" value="XM_024768447.1"/>
</dbReference>
<evidence type="ECO:0000256" key="14">
    <source>
        <dbReference type="RuleBase" id="RU003707"/>
    </source>
</evidence>
<evidence type="ECO:0000256" key="3">
    <source>
        <dbReference type="ARBA" id="ARBA00005254"/>
    </source>
</evidence>
<protein>
    <recommendedName>
        <fullName evidence="13">Delta(3,5)-Delta(2,4)-dienoyl-CoA isomerase, mitochondrial</fullName>
    </recommendedName>
</protein>
<dbReference type="PANTHER" id="PTHR43149:SF1">
    <property type="entry name" value="DELTA(3,5)-DELTA(2,4)-DIENOYL-COA ISOMERASE, MITOCHONDRIAL"/>
    <property type="match status" value="1"/>
</dbReference>
<comment type="pathway">
    <text evidence="2">Lipid metabolism; fatty acid beta-oxidation.</text>
</comment>
<comment type="similarity">
    <text evidence="3 14">Belongs to the enoyl-CoA hydratase/isomerase family.</text>
</comment>
<dbReference type="STRING" id="1706337.A0A341DBU1"/>
<dbReference type="GO" id="GO:0006635">
    <property type="term" value="P:fatty acid beta-oxidation"/>
    <property type="evidence" value="ECO:0007669"/>
    <property type="project" value="UniProtKB-UniPathway"/>
</dbReference>
<dbReference type="PROSITE" id="PS00166">
    <property type="entry name" value="ENOYL_COA_HYDRATASE"/>
    <property type="match status" value="1"/>
</dbReference>
<dbReference type="Gene3D" id="1.10.12.10">
    <property type="entry name" value="Lyase 2-enoyl-coa Hydratase, Chain A, domain 2"/>
    <property type="match status" value="1"/>
</dbReference>
<dbReference type="UniPathway" id="UPA00659"/>
<keyword evidence="6" id="KW-0007">Acetylation</keyword>
<comment type="catalytic activity">
    <reaction evidence="10">
        <text>(3E,5Z)-octadienoyl-CoA = (2E,4E)-octadienoyl-CoA</text>
        <dbReference type="Rhea" id="RHEA:45244"/>
        <dbReference type="ChEBI" id="CHEBI:62243"/>
        <dbReference type="ChEBI" id="CHEBI:85108"/>
    </reaction>
</comment>
<sequence>MAAVIPASRRLRNLLTCRLTARTNLGLSLNLHPLSSFAQDEPSKAAPEEAPGHSYESLRVTSAQKHILHVQLNRPEKRNAMNKAFWSEMVVCFNKIAEDADCRAVVISGAGKMFTSGIDFVDMASGLLQPAGDDVARISWHLHSLLSRYQETFSVIEKCPKPVIGAIHGGCIGAGVDLITACDIRYCTQDASFQVKEVDLGLAADVGTLQRLPRVIGNQSLVNELAFTARKMMADEALDCGLVRGRGELFSDRRLQMPFILSRVFPDKEVMLDAAFALAAEISSKSPVAVQSTKINLLYSRDHSVTDSLNFMKSWNMSMLQTEDVVKSLQALMEKKELKTITFSKL</sequence>
<keyword evidence="9 16" id="KW-0413">Isomerase</keyword>
<comment type="subcellular location">
    <subcellularLocation>
        <location evidence="1">Peroxisome</location>
    </subcellularLocation>
</comment>
<dbReference type="InterPro" id="IPR018376">
    <property type="entry name" value="Enoyl-CoA_hyd/isom_CS"/>
</dbReference>
<evidence type="ECO:0000256" key="9">
    <source>
        <dbReference type="ARBA" id="ARBA00023235"/>
    </source>
</evidence>
<dbReference type="GO" id="GO:0005777">
    <property type="term" value="C:peroxisome"/>
    <property type="evidence" value="ECO:0007669"/>
    <property type="project" value="UniProtKB-SubCell"/>
</dbReference>
<evidence type="ECO:0000313" key="15">
    <source>
        <dbReference type="Proteomes" id="UP000252040"/>
    </source>
</evidence>
<evidence type="ECO:0000256" key="1">
    <source>
        <dbReference type="ARBA" id="ARBA00004275"/>
    </source>
</evidence>
<keyword evidence="8" id="KW-0576">Peroxisome</keyword>
<evidence type="ECO:0000256" key="7">
    <source>
        <dbReference type="ARBA" id="ARBA00023098"/>
    </source>
</evidence>
<evidence type="ECO:0000256" key="13">
    <source>
        <dbReference type="ARBA" id="ARBA00071021"/>
    </source>
</evidence>
<keyword evidence="15" id="KW-1185">Reference proteome</keyword>
<evidence type="ECO:0000256" key="12">
    <source>
        <dbReference type="ARBA" id="ARBA00055786"/>
    </source>
</evidence>
<evidence type="ECO:0000256" key="2">
    <source>
        <dbReference type="ARBA" id="ARBA00005005"/>
    </source>
</evidence>
<evidence type="ECO:0000256" key="8">
    <source>
        <dbReference type="ARBA" id="ARBA00023140"/>
    </source>
</evidence>
<dbReference type="GeneID" id="112415443"/>
<dbReference type="InterPro" id="IPR045002">
    <property type="entry name" value="Ech1-like"/>
</dbReference>
<proteinExistence type="inferred from homology"/>
<dbReference type="GO" id="GO:0005739">
    <property type="term" value="C:mitochondrion"/>
    <property type="evidence" value="ECO:0007669"/>
    <property type="project" value="TreeGrafter"/>
</dbReference>
<dbReference type="PANTHER" id="PTHR43149">
    <property type="entry name" value="ENOYL-COA HYDRATASE"/>
    <property type="match status" value="1"/>
</dbReference>
<comment type="subunit">
    <text evidence="4">Homohexamer.</text>
</comment>
<dbReference type="SUPFAM" id="SSF52096">
    <property type="entry name" value="ClpP/crotonase"/>
    <property type="match status" value="1"/>
</dbReference>
<evidence type="ECO:0000256" key="10">
    <source>
        <dbReference type="ARBA" id="ARBA00051408"/>
    </source>
</evidence>
<evidence type="ECO:0000256" key="5">
    <source>
        <dbReference type="ARBA" id="ARBA00022832"/>
    </source>
</evidence>